<protein>
    <recommendedName>
        <fullName evidence="9">Inner centromere protein ARK-binding domain-containing protein</fullName>
    </recommendedName>
</protein>
<feature type="compositionally biased region" description="Low complexity" evidence="8">
    <location>
        <begin position="941"/>
        <end position="953"/>
    </location>
</feature>
<feature type="region of interest" description="Disordered" evidence="8">
    <location>
        <begin position="257"/>
        <end position="415"/>
    </location>
</feature>
<feature type="compositionally biased region" description="Basic and acidic residues" evidence="8">
    <location>
        <begin position="1115"/>
        <end position="1124"/>
    </location>
</feature>
<evidence type="ECO:0000256" key="6">
    <source>
        <dbReference type="ARBA" id="ARBA00023212"/>
    </source>
</evidence>
<comment type="similarity">
    <text evidence="3">Belongs to the INCENP family.</text>
</comment>
<evidence type="ECO:0000256" key="5">
    <source>
        <dbReference type="ARBA" id="ARBA00022829"/>
    </source>
</evidence>
<dbReference type="STRING" id="1408157.A0A1J7JFB4"/>
<feature type="domain" description="Inner centromere protein ARK-binding" evidence="9">
    <location>
        <begin position="1258"/>
        <end position="1318"/>
    </location>
</feature>
<keyword evidence="4" id="KW-0963">Cytoplasm</keyword>
<reference evidence="10 11" key="1">
    <citation type="submission" date="2016-10" db="EMBL/GenBank/DDBJ databases">
        <title>Draft genome sequence of Coniochaeta ligniaria NRRL30616, a lignocellulolytic fungus for bioabatement of inhibitors in plant biomass hydrolysates.</title>
        <authorList>
            <consortium name="DOE Joint Genome Institute"/>
            <person name="Jimenez D.J."/>
            <person name="Hector R.E."/>
            <person name="Riley R."/>
            <person name="Sun H."/>
            <person name="Grigoriev I.V."/>
            <person name="Van Elsas J.D."/>
            <person name="Nichols N.N."/>
        </authorList>
    </citation>
    <scope>NUCLEOTIDE SEQUENCE [LARGE SCALE GENOMIC DNA]</scope>
    <source>
        <strain evidence="10 11">NRRL 30616</strain>
    </source>
</reference>
<feature type="compositionally biased region" description="Low complexity" evidence="8">
    <location>
        <begin position="1236"/>
        <end position="1245"/>
    </location>
</feature>
<accession>A0A1J7JFB4</accession>
<dbReference type="InParanoid" id="A0A1J7JFB4"/>
<keyword evidence="7" id="KW-0539">Nucleus</keyword>
<feature type="compositionally biased region" description="Basic and acidic residues" evidence="8">
    <location>
        <begin position="819"/>
        <end position="836"/>
    </location>
</feature>
<feature type="compositionally biased region" description="Acidic residues" evidence="8">
    <location>
        <begin position="390"/>
        <end position="411"/>
    </location>
</feature>
<keyword evidence="5" id="KW-0159">Chromosome partition</keyword>
<evidence type="ECO:0000256" key="8">
    <source>
        <dbReference type="SAM" id="MobiDB-lite"/>
    </source>
</evidence>
<evidence type="ECO:0000256" key="4">
    <source>
        <dbReference type="ARBA" id="ARBA00022490"/>
    </source>
</evidence>
<feature type="compositionally biased region" description="Basic and acidic residues" evidence="8">
    <location>
        <begin position="310"/>
        <end position="323"/>
    </location>
</feature>
<dbReference type="PANTHER" id="PTHR13142:SF1">
    <property type="entry name" value="INNER CENTROMERE PROTEIN"/>
    <property type="match status" value="1"/>
</dbReference>
<feature type="compositionally biased region" description="Low complexity" evidence="8">
    <location>
        <begin position="462"/>
        <end position="482"/>
    </location>
</feature>
<feature type="compositionally biased region" description="Acidic residues" evidence="8">
    <location>
        <begin position="1260"/>
        <end position="1272"/>
    </location>
</feature>
<feature type="region of interest" description="Disordered" evidence="8">
    <location>
        <begin position="70"/>
        <end position="93"/>
    </location>
</feature>
<organism evidence="10 11">
    <name type="scientific">Coniochaeta ligniaria NRRL 30616</name>
    <dbReference type="NCBI Taxonomy" id="1408157"/>
    <lineage>
        <taxon>Eukaryota</taxon>
        <taxon>Fungi</taxon>
        <taxon>Dikarya</taxon>
        <taxon>Ascomycota</taxon>
        <taxon>Pezizomycotina</taxon>
        <taxon>Sordariomycetes</taxon>
        <taxon>Sordariomycetidae</taxon>
        <taxon>Coniochaetales</taxon>
        <taxon>Coniochaetaceae</taxon>
        <taxon>Coniochaeta</taxon>
    </lineage>
</organism>
<feature type="compositionally biased region" description="Polar residues" evidence="8">
    <location>
        <begin position="592"/>
        <end position="609"/>
    </location>
</feature>
<proteinExistence type="inferred from homology"/>
<feature type="compositionally biased region" description="Basic residues" evidence="8">
    <location>
        <begin position="70"/>
        <end position="81"/>
    </location>
</feature>
<feature type="region of interest" description="Disordered" evidence="8">
    <location>
        <begin position="443"/>
        <end position="633"/>
    </location>
</feature>
<feature type="compositionally biased region" description="Polar residues" evidence="8">
    <location>
        <begin position="1160"/>
        <end position="1170"/>
    </location>
</feature>
<dbReference type="Proteomes" id="UP000182658">
    <property type="component" value="Unassembled WGS sequence"/>
</dbReference>
<feature type="region of interest" description="Disordered" evidence="8">
    <location>
        <begin position="1203"/>
        <end position="1288"/>
    </location>
</feature>
<keyword evidence="11" id="KW-1185">Reference proteome</keyword>
<dbReference type="InterPro" id="IPR005635">
    <property type="entry name" value="Inner_centromere_prot_ARK-bd"/>
</dbReference>
<dbReference type="Pfam" id="PF03941">
    <property type="entry name" value="INCENP_ARK-bind"/>
    <property type="match status" value="1"/>
</dbReference>
<comment type="subcellular location">
    <subcellularLocation>
        <location evidence="2">Cytoplasm</location>
        <location evidence="2">Cytoskeleton</location>
        <location evidence="2">Spindle</location>
    </subcellularLocation>
    <subcellularLocation>
        <location evidence="1">Nucleus</location>
    </subcellularLocation>
</comment>
<feature type="compositionally biased region" description="Polar residues" evidence="8">
    <location>
        <begin position="261"/>
        <end position="287"/>
    </location>
</feature>
<feature type="compositionally biased region" description="Basic and acidic residues" evidence="8">
    <location>
        <begin position="719"/>
        <end position="790"/>
    </location>
</feature>
<feature type="compositionally biased region" description="Basic and acidic residues" evidence="8">
    <location>
        <begin position="528"/>
        <end position="545"/>
    </location>
</feature>
<evidence type="ECO:0000313" key="10">
    <source>
        <dbReference type="EMBL" id="OIW28392.1"/>
    </source>
</evidence>
<evidence type="ECO:0000256" key="7">
    <source>
        <dbReference type="ARBA" id="ARBA00023242"/>
    </source>
</evidence>
<dbReference type="EMBL" id="KV875098">
    <property type="protein sequence ID" value="OIW28392.1"/>
    <property type="molecule type" value="Genomic_DNA"/>
</dbReference>
<evidence type="ECO:0000259" key="9">
    <source>
        <dbReference type="Pfam" id="PF03941"/>
    </source>
</evidence>
<keyword evidence="6" id="KW-0206">Cytoskeleton</keyword>
<evidence type="ECO:0000256" key="2">
    <source>
        <dbReference type="ARBA" id="ARBA00004186"/>
    </source>
</evidence>
<feature type="compositionally biased region" description="Low complexity" evidence="8">
    <location>
        <begin position="1207"/>
        <end position="1220"/>
    </location>
</feature>
<feature type="region of interest" description="Disordered" evidence="8">
    <location>
        <begin position="656"/>
        <end position="1170"/>
    </location>
</feature>
<feature type="compositionally biased region" description="Basic and acidic residues" evidence="8">
    <location>
        <begin position="961"/>
        <end position="1035"/>
    </location>
</feature>
<gene>
    <name evidence="10" type="ORF">CONLIGDRAFT_617153</name>
</gene>
<evidence type="ECO:0000256" key="1">
    <source>
        <dbReference type="ARBA" id="ARBA00004123"/>
    </source>
</evidence>
<feature type="region of interest" description="Disordered" evidence="8">
    <location>
        <begin position="125"/>
        <end position="155"/>
    </location>
</feature>
<evidence type="ECO:0000313" key="11">
    <source>
        <dbReference type="Proteomes" id="UP000182658"/>
    </source>
</evidence>
<feature type="compositionally biased region" description="Polar residues" evidence="8">
    <location>
        <begin position="894"/>
        <end position="940"/>
    </location>
</feature>
<dbReference type="GO" id="GO:0005634">
    <property type="term" value="C:nucleus"/>
    <property type="evidence" value="ECO:0007669"/>
    <property type="project" value="UniProtKB-SubCell"/>
</dbReference>
<dbReference type="OrthoDB" id="6123at2759"/>
<sequence length="1374" mass="150533">MAAMRGGPRLVVGSAAWIAEERSSARQVVAHEVDEFSYSVKNEMDWLNEHMAEVFSENQMNVAELFKTPGKLRGKTPRTTKKTNPGETRVPLSNIFSATPKGAPNPFAISNLSQTQQSRIKIAEDAPDVPTQRPTSPSKTVPPPPPPQQQQQQVTVPVSVVDSGYHGSQPLDTVDIDMIPVDEPFTRPETVMDTVAVADFAESPTRTTAAPFVQASPTRASIEETFESAKEDQTRWVTANMTAKLAPQLPEAIEPEVDEPQQIQADQQSPTRKPVQSSPVKSYTPKTSPVKASPAKAPTHAIASQQAVVQREEVDATADDSRSPSDGSSPIRPLVRKSSLNFASLPAREPLTSNKSLGPRVSRISHLDHTRTSYYHRQTGGKSIGANTGMDEDDDNDDNEDDHEDMDIDDDQVMRKEQVDAKVAIAAHNKTYTQRLQDQISMLGKSQPSGPRPSKSLANLIPAQQPSVSQQPQQAQSQPAAESKPHSPIKQKLSVPAPGAFPEDDDDDWIVPPPTAQPTTRMTSPRPEMTKSHSTDVMEGLHGKDTIGGSAFVLPKSRPTSPRKAPAVPERTTSAYGHSKSASVPSLPMMENTATPKKTISVSNPTLTSVDEGAVLDSPPKSPSRTLRESPLKHVKNKLSSILKTSKGLLASSAALSAEGKASLMSPSTTRLGMHPGPSTDSLRSFKPNEALYPELPQRSATPPIAVSPVRNTSRRTRASVEREKKEAKEKEKESKEKEKERKETQRIAEQMDKLEKEREKEREKARVFNKERERIAAMEKQITEAKEQQKAPQAQVATPAPPKSPTKATRTSPRKTKAQKEAEERAAAEEARAADDDMDMLDTASVMPPPSIPRPTTTPAAARGQALRRPTRPTQEVPSKAKAAPTLIRVKPTSAQQAQFHPSNSVLGSTLQDTLGPQQQEPRRQLTSKPSHTSLHTKPSLQSLKSSVGSSGRPKALEMAAKRKEQEEREAQRKKEAKQEIERKRAAMQEEERRKEQLRQLEMERQIQEERRIADKAANAKKDAQRQAAIERAKQTRAPPPAPRSQPNGDYNMADKGPSRPPSRLGSMIPQDSGRPVNASLHASKMAPKRTLQPESSEDARPPMQRNGPSYQAKEAKRMRMSEEFDEDIDMADSQRSVIRGPPVRPSGGFKKQELPPKSQFNNGYTTAPQGVSRDLFKTMVTSQHTVQAKAAHPLDTAQFSKGAIPFASNPNPAGPSAAHKTPARQLGVPGGGKSAAKSASRSSPFGKQGDNISLPDIQTDDEDEDSDDDGGGGRGKMQLASWTNSPDLRKLLVGQETIDPMQIFGPPAPINMEEIFSKNKERFHKFRARTSSANWSGSDRLTEEDIRKDLQARDRMRREGGWSYELARDGLA</sequence>
<evidence type="ECO:0000256" key="3">
    <source>
        <dbReference type="ARBA" id="ARBA00010042"/>
    </source>
</evidence>
<dbReference type="GO" id="GO:0005819">
    <property type="term" value="C:spindle"/>
    <property type="evidence" value="ECO:0007669"/>
    <property type="project" value="UniProtKB-SubCell"/>
</dbReference>
<name>A0A1J7JFB4_9PEZI</name>
<dbReference type="PANTHER" id="PTHR13142">
    <property type="entry name" value="INNER CENTROMERE PROTEIN"/>
    <property type="match status" value="1"/>
</dbReference>
<feature type="compositionally biased region" description="Low complexity" evidence="8">
    <location>
        <begin position="324"/>
        <end position="333"/>
    </location>
</feature>
<dbReference type="GO" id="GO:0007059">
    <property type="term" value="P:chromosome segregation"/>
    <property type="evidence" value="ECO:0007669"/>
    <property type="project" value="UniProtKB-KW"/>
</dbReference>
<feature type="compositionally biased region" description="Polar residues" evidence="8">
    <location>
        <begin position="571"/>
        <end position="584"/>
    </location>
</feature>